<dbReference type="RefSeq" id="WP_151000288.1">
    <property type="nucleotide sequence ID" value="NZ_BPQY01000672.1"/>
</dbReference>
<evidence type="ECO:0000256" key="1">
    <source>
        <dbReference type="SAM" id="MobiDB-lite"/>
    </source>
</evidence>
<dbReference type="OrthoDB" id="8000572at2"/>
<proteinExistence type="predicted"/>
<comment type="caution">
    <text evidence="2">The sequence shown here is derived from an EMBL/GenBank/DDBJ whole genome shotgun (WGS) entry which is preliminary data.</text>
</comment>
<feature type="compositionally biased region" description="Basic and acidic residues" evidence="1">
    <location>
        <begin position="30"/>
        <end position="40"/>
    </location>
</feature>
<organism evidence="2 3">
    <name type="scientific">Methylobacterium soli</name>
    <dbReference type="NCBI Taxonomy" id="553447"/>
    <lineage>
        <taxon>Bacteria</taxon>
        <taxon>Pseudomonadati</taxon>
        <taxon>Pseudomonadota</taxon>
        <taxon>Alphaproteobacteria</taxon>
        <taxon>Hyphomicrobiales</taxon>
        <taxon>Methylobacteriaceae</taxon>
        <taxon>Methylobacterium</taxon>
    </lineage>
</organism>
<name>A0A6L3SYQ3_9HYPH</name>
<evidence type="ECO:0000313" key="2">
    <source>
        <dbReference type="EMBL" id="KAB1079123.1"/>
    </source>
</evidence>
<accession>A0A6L3SYQ3</accession>
<dbReference type="Proteomes" id="UP000474159">
    <property type="component" value="Unassembled WGS sequence"/>
</dbReference>
<reference evidence="2 3" key="1">
    <citation type="submission" date="2019-09" db="EMBL/GenBank/DDBJ databases">
        <title>YIM 48816 draft genome.</title>
        <authorList>
            <person name="Jiang L."/>
        </authorList>
    </citation>
    <scope>NUCLEOTIDE SEQUENCE [LARGE SCALE GENOMIC DNA]</scope>
    <source>
        <strain evidence="2 3">YIM 48816</strain>
    </source>
</reference>
<gene>
    <name evidence="2" type="ORF">F6X53_12170</name>
</gene>
<evidence type="ECO:0000313" key="3">
    <source>
        <dbReference type="Proteomes" id="UP000474159"/>
    </source>
</evidence>
<dbReference type="AlphaFoldDB" id="A0A6L3SYQ3"/>
<dbReference type="EMBL" id="VZZK01000010">
    <property type="protein sequence ID" value="KAB1079123.1"/>
    <property type="molecule type" value="Genomic_DNA"/>
</dbReference>
<sequence>MTRTQETAPSEARPPRTTGTILAFPGAQRPRREGPAADEPRGEILLFLGVRYERMAEPEAVPAAPRRRRS</sequence>
<protein>
    <submittedName>
        <fullName evidence="2">Uncharacterized protein</fullName>
    </submittedName>
</protein>
<keyword evidence="3" id="KW-1185">Reference proteome</keyword>
<feature type="region of interest" description="Disordered" evidence="1">
    <location>
        <begin position="1"/>
        <end position="40"/>
    </location>
</feature>